<accession>A0ABY8QYS9</accession>
<dbReference type="Pfam" id="PF00107">
    <property type="entry name" value="ADH_zinc_N"/>
    <property type="match status" value="1"/>
</dbReference>
<dbReference type="Pfam" id="PF08240">
    <property type="entry name" value="ADH_N"/>
    <property type="match status" value="1"/>
</dbReference>
<dbReference type="NCBIfam" id="TIGR02824">
    <property type="entry name" value="quinone_pig3"/>
    <property type="match status" value="1"/>
</dbReference>
<sequence length="327" mass="34657">MQAVEFQEPGAPEVLTLIEATDPRPAANEVIIEVAGAGMNFADLLQRRGVYGLKPGAIQRLGLECSGRIVEVGENITAFSAGDTVCALLAGGAYAERVTVDASLVLPAPEGASLLEAGALPEMAATVWSNMVDIGRLRRGDSFLVHGGGGGIGTGAIQIAKALGARVFTTCGSEEKAEFCRSLGADVVINYRESDFVDVVMRETDGAGVDLVLDNMGALYLPRNIEATAVDGRIVMIGVQGGKLAEVDLGAMMEKRMSLHVTSLRDRPLEERARILQGVERDIWPMVADGRVRPIVDRVFPLEDVVGAHEHAESGVQKGKILLSMLP</sequence>
<reference evidence="4 5" key="1">
    <citation type="submission" date="2023-05" db="EMBL/GenBank/DDBJ databases">
        <title>Lithophilousrod everest ZFBP1038 complete genpme.</title>
        <authorList>
            <person name="Tian M."/>
        </authorList>
    </citation>
    <scope>NUCLEOTIDE SEQUENCE [LARGE SCALE GENOMIC DNA]</scope>
    <source>
        <strain evidence="4 5">ZFBP1038</strain>
    </source>
</reference>
<dbReference type="Gene3D" id="3.90.180.10">
    <property type="entry name" value="Medium-chain alcohol dehydrogenases, catalytic domain"/>
    <property type="match status" value="1"/>
</dbReference>
<keyword evidence="5" id="KW-1185">Reference proteome</keyword>
<dbReference type="InterPro" id="IPR002364">
    <property type="entry name" value="Quin_OxRdtase/zeta-crystal_CS"/>
</dbReference>
<evidence type="ECO:0000256" key="1">
    <source>
        <dbReference type="ARBA" id="ARBA00022857"/>
    </source>
</evidence>
<keyword evidence="2" id="KW-0560">Oxidoreductase</keyword>
<dbReference type="InterPro" id="IPR020843">
    <property type="entry name" value="ER"/>
</dbReference>
<dbReference type="Proteomes" id="UP001209083">
    <property type="component" value="Chromosome"/>
</dbReference>
<dbReference type="SMART" id="SM00829">
    <property type="entry name" value="PKS_ER"/>
    <property type="match status" value="1"/>
</dbReference>
<gene>
    <name evidence="4" type="ORF">LWF01_09460</name>
</gene>
<evidence type="ECO:0000313" key="4">
    <source>
        <dbReference type="EMBL" id="WGW13941.1"/>
    </source>
</evidence>
<dbReference type="PANTHER" id="PTHR48106:SF8">
    <property type="entry name" value="OS02G0805600 PROTEIN"/>
    <property type="match status" value="1"/>
</dbReference>
<dbReference type="InterPro" id="IPR014189">
    <property type="entry name" value="Quinone_OxRdtase_PIG3"/>
</dbReference>
<dbReference type="PROSITE" id="PS01162">
    <property type="entry name" value="QOR_ZETA_CRYSTAL"/>
    <property type="match status" value="1"/>
</dbReference>
<dbReference type="CDD" id="cd05276">
    <property type="entry name" value="p53_inducible_oxidoreductase"/>
    <property type="match status" value="1"/>
</dbReference>
<dbReference type="RefSeq" id="WP_349640765.1">
    <property type="nucleotide sequence ID" value="NZ_CP090958.1"/>
</dbReference>
<dbReference type="InterPro" id="IPR011032">
    <property type="entry name" value="GroES-like_sf"/>
</dbReference>
<dbReference type="EMBL" id="CP090958">
    <property type="protein sequence ID" value="WGW13941.1"/>
    <property type="molecule type" value="Genomic_DNA"/>
</dbReference>
<keyword evidence="1" id="KW-0521">NADP</keyword>
<name>A0ABY8QYS9_9MICO</name>
<dbReference type="InterPro" id="IPR013154">
    <property type="entry name" value="ADH-like_N"/>
</dbReference>
<organism evidence="4 5">
    <name type="scientific">Saxibacter everestensis</name>
    <dbReference type="NCBI Taxonomy" id="2909229"/>
    <lineage>
        <taxon>Bacteria</taxon>
        <taxon>Bacillati</taxon>
        <taxon>Actinomycetota</taxon>
        <taxon>Actinomycetes</taxon>
        <taxon>Micrococcales</taxon>
        <taxon>Brevibacteriaceae</taxon>
        <taxon>Saxibacter</taxon>
    </lineage>
</organism>
<dbReference type="Gene3D" id="3.40.50.720">
    <property type="entry name" value="NAD(P)-binding Rossmann-like Domain"/>
    <property type="match status" value="1"/>
</dbReference>
<proteinExistence type="predicted"/>
<dbReference type="SUPFAM" id="SSF50129">
    <property type="entry name" value="GroES-like"/>
    <property type="match status" value="1"/>
</dbReference>
<evidence type="ECO:0000259" key="3">
    <source>
        <dbReference type="SMART" id="SM00829"/>
    </source>
</evidence>
<evidence type="ECO:0000256" key="2">
    <source>
        <dbReference type="ARBA" id="ARBA00023002"/>
    </source>
</evidence>
<protein>
    <submittedName>
        <fullName evidence="4">NAD(P)H-quinone oxidoreductase</fullName>
    </submittedName>
</protein>
<dbReference type="SUPFAM" id="SSF51735">
    <property type="entry name" value="NAD(P)-binding Rossmann-fold domains"/>
    <property type="match status" value="1"/>
</dbReference>
<dbReference type="PANTHER" id="PTHR48106">
    <property type="entry name" value="QUINONE OXIDOREDUCTASE PIG3-RELATED"/>
    <property type="match status" value="1"/>
</dbReference>
<dbReference type="InterPro" id="IPR036291">
    <property type="entry name" value="NAD(P)-bd_dom_sf"/>
</dbReference>
<feature type="domain" description="Enoyl reductase (ER)" evidence="3">
    <location>
        <begin position="10"/>
        <end position="323"/>
    </location>
</feature>
<evidence type="ECO:0000313" key="5">
    <source>
        <dbReference type="Proteomes" id="UP001209083"/>
    </source>
</evidence>
<dbReference type="InterPro" id="IPR013149">
    <property type="entry name" value="ADH-like_C"/>
</dbReference>